<keyword evidence="2" id="KW-1185">Reference proteome</keyword>
<sequence length="47" mass="5513">MVGFWKQLADARRPDGSPYEVPGIGGSRFRYGGGFRWSRQRDWLPLW</sequence>
<accession>A0A7X0TZH6</accession>
<protein>
    <submittedName>
        <fullName evidence="1">Uncharacterized protein</fullName>
    </submittedName>
</protein>
<reference evidence="1 2" key="1">
    <citation type="submission" date="2020-08" db="EMBL/GenBank/DDBJ databases">
        <title>Sequencing the genomes of 1000 actinobacteria strains.</title>
        <authorList>
            <person name="Klenk H.-P."/>
        </authorList>
    </citation>
    <scope>NUCLEOTIDE SEQUENCE [LARGE SCALE GENOMIC DNA]</scope>
    <source>
        <strain evidence="1 2">DSM 43768</strain>
    </source>
</reference>
<dbReference type="RefSeq" id="WP_185112770.1">
    <property type="nucleotide sequence ID" value="NZ_JACHMI010000001.1"/>
</dbReference>
<dbReference type="Proteomes" id="UP000565579">
    <property type="component" value="Unassembled WGS sequence"/>
</dbReference>
<dbReference type="AlphaFoldDB" id="A0A7X0TZH6"/>
<name>A0A7X0TZH6_9ACTN</name>
<gene>
    <name evidence="1" type="ORF">HD593_004303</name>
</gene>
<organism evidence="1 2">
    <name type="scientific">Nonomuraea rubra</name>
    <dbReference type="NCBI Taxonomy" id="46180"/>
    <lineage>
        <taxon>Bacteria</taxon>
        <taxon>Bacillati</taxon>
        <taxon>Actinomycetota</taxon>
        <taxon>Actinomycetes</taxon>
        <taxon>Streptosporangiales</taxon>
        <taxon>Streptosporangiaceae</taxon>
        <taxon>Nonomuraea</taxon>
    </lineage>
</organism>
<comment type="caution">
    <text evidence="1">The sequence shown here is derived from an EMBL/GenBank/DDBJ whole genome shotgun (WGS) entry which is preliminary data.</text>
</comment>
<dbReference type="EMBL" id="JACHMI010000001">
    <property type="protein sequence ID" value="MBB6549508.1"/>
    <property type="molecule type" value="Genomic_DNA"/>
</dbReference>
<evidence type="ECO:0000313" key="1">
    <source>
        <dbReference type="EMBL" id="MBB6549508.1"/>
    </source>
</evidence>
<evidence type="ECO:0000313" key="2">
    <source>
        <dbReference type="Proteomes" id="UP000565579"/>
    </source>
</evidence>
<proteinExistence type="predicted"/>